<accession>A0ABS0HJ11</accession>
<feature type="compositionally biased region" description="Basic residues" evidence="5">
    <location>
        <begin position="407"/>
        <end position="423"/>
    </location>
</feature>
<dbReference type="PANTHER" id="PTHR30629:SF2">
    <property type="entry name" value="PROPHAGE INTEGRASE INTS-RELATED"/>
    <property type="match status" value="1"/>
</dbReference>
<dbReference type="InterPro" id="IPR011010">
    <property type="entry name" value="DNA_brk_join_enz"/>
</dbReference>
<dbReference type="Gene3D" id="3.30.160.390">
    <property type="entry name" value="Integrase, DNA-binding domain"/>
    <property type="match status" value="1"/>
</dbReference>
<evidence type="ECO:0000256" key="2">
    <source>
        <dbReference type="ARBA" id="ARBA00022908"/>
    </source>
</evidence>
<evidence type="ECO:0000313" key="7">
    <source>
        <dbReference type="EMBL" id="MBF9152230.1"/>
    </source>
</evidence>
<comment type="similarity">
    <text evidence="1">Belongs to the 'phage' integrase family.</text>
</comment>
<dbReference type="Gene3D" id="1.10.150.130">
    <property type="match status" value="1"/>
</dbReference>
<dbReference type="InterPro" id="IPR002104">
    <property type="entry name" value="Integrase_catalytic"/>
</dbReference>
<name>A0ABS0HJ11_9SPHN</name>
<keyword evidence="8" id="KW-1185">Reference proteome</keyword>
<dbReference type="EMBL" id="JADQDC010000010">
    <property type="protein sequence ID" value="MBF9152230.1"/>
    <property type="molecule type" value="Genomic_DNA"/>
</dbReference>
<dbReference type="GO" id="GO:0003677">
    <property type="term" value="F:DNA binding"/>
    <property type="evidence" value="ECO:0007669"/>
    <property type="project" value="UniProtKB-KW"/>
</dbReference>
<evidence type="ECO:0000256" key="4">
    <source>
        <dbReference type="ARBA" id="ARBA00023172"/>
    </source>
</evidence>
<evidence type="ECO:0000256" key="3">
    <source>
        <dbReference type="ARBA" id="ARBA00023125"/>
    </source>
</evidence>
<dbReference type="InterPro" id="IPR025166">
    <property type="entry name" value="Integrase_DNA_bind_dom"/>
</dbReference>
<dbReference type="Pfam" id="PF22022">
    <property type="entry name" value="Phage_int_M"/>
    <property type="match status" value="1"/>
</dbReference>
<keyword evidence="3 7" id="KW-0238">DNA-binding</keyword>
<dbReference type="PROSITE" id="PS51898">
    <property type="entry name" value="TYR_RECOMBINASE"/>
    <property type="match status" value="1"/>
</dbReference>
<evidence type="ECO:0000259" key="6">
    <source>
        <dbReference type="PROSITE" id="PS51898"/>
    </source>
</evidence>
<organism evidence="7 8">
    <name type="scientific">Novosphingobium jiangmenense</name>
    <dbReference type="NCBI Taxonomy" id="2791981"/>
    <lineage>
        <taxon>Bacteria</taxon>
        <taxon>Pseudomonadati</taxon>
        <taxon>Pseudomonadota</taxon>
        <taxon>Alphaproteobacteria</taxon>
        <taxon>Sphingomonadales</taxon>
        <taxon>Sphingomonadaceae</taxon>
        <taxon>Novosphingobium</taxon>
    </lineage>
</organism>
<feature type="compositionally biased region" description="Basic and acidic residues" evidence="5">
    <location>
        <begin position="77"/>
        <end position="88"/>
    </location>
</feature>
<feature type="region of interest" description="Disordered" evidence="5">
    <location>
        <begin position="72"/>
        <end position="91"/>
    </location>
</feature>
<feature type="domain" description="Tyr recombinase" evidence="6">
    <location>
        <begin position="198"/>
        <end position="393"/>
    </location>
</feature>
<dbReference type="PANTHER" id="PTHR30629">
    <property type="entry name" value="PROPHAGE INTEGRASE"/>
    <property type="match status" value="1"/>
</dbReference>
<dbReference type="InterPro" id="IPR013762">
    <property type="entry name" value="Integrase-like_cat_sf"/>
</dbReference>
<dbReference type="CDD" id="cd00801">
    <property type="entry name" value="INT_P4_C"/>
    <property type="match status" value="1"/>
</dbReference>
<dbReference type="InterPro" id="IPR010998">
    <property type="entry name" value="Integrase_recombinase_N"/>
</dbReference>
<dbReference type="Pfam" id="PF13356">
    <property type="entry name" value="Arm-DNA-bind_3"/>
    <property type="match status" value="1"/>
</dbReference>
<gene>
    <name evidence="7" type="ORF">I2488_14565</name>
</gene>
<evidence type="ECO:0000256" key="1">
    <source>
        <dbReference type="ARBA" id="ARBA00008857"/>
    </source>
</evidence>
<comment type="caution">
    <text evidence="7">The sequence shown here is derived from an EMBL/GenBank/DDBJ whole genome shotgun (WGS) entry which is preliminary data.</text>
</comment>
<dbReference type="InterPro" id="IPR038488">
    <property type="entry name" value="Integrase_DNA-bd_sf"/>
</dbReference>
<protein>
    <submittedName>
        <fullName evidence="7">Integrase arm-type DNA-binding domain-containing protein</fullName>
    </submittedName>
</protein>
<dbReference type="Gene3D" id="1.10.443.10">
    <property type="entry name" value="Intergrase catalytic core"/>
    <property type="match status" value="1"/>
</dbReference>
<dbReference type="Proteomes" id="UP000600799">
    <property type="component" value="Unassembled WGS sequence"/>
</dbReference>
<evidence type="ECO:0000256" key="5">
    <source>
        <dbReference type="SAM" id="MobiDB-lite"/>
    </source>
</evidence>
<evidence type="ECO:0000313" key="8">
    <source>
        <dbReference type="Proteomes" id="UP000600799"/>
    </source>
</evidence>
<sequence>MPLTELQVKNAKPGERPYKLADGEGLFLLIQPNGKRLWRMKYRYAGKEKLLSFGPYPAISISAARSKRKAAKALLGEGRDPSSNKSEADPSGMTFLSVATQWHENRKTSLDPAHAERVWSRMQRDVFPALGNKLIHTITPPDVLDMVRKVEARGALDISRRAKQGVGQVFQFAIACGLTSHDPTANLKGALKPRPRVKHMSRLPLTELPSFVEKVRTYQESGDRRSSITRDALMFALLTWVRTKELRLAVKTEFEDLDGNAPLWRIPAERMKMGREHLVPLSIQAAKIAKSRIEIATGAYVFPGAHADKPLSENTMIYALYRLGFHSRQTVHGFRGLASTWANEQLVEFGKPPIWVRKFHEDWVELQLAHSEQNDVRGAYNAAEYLMPRRRMMQDWADMLDGTGATRKPRARRRSAARAKVRD</sequence>
<dbReference type="Pfam" id="PF00589">
    <property type="entry name" value="Phage_integrase"/>
    <property type="match status" value="1"/>
</dbReference>
<dbReference type="InterPro" id="IPR050808">
    <property type="entry name" value="Phage_Integrase"/>
</dbReference>
<dbReference type="SUPFAM" id="SSF56349">
    <property type="entry name" value="DNA breaking-rejoining enzymes"/>
    <property type="match status" value="1"/>
</dbReference>
<reference evidence="7 8" key="1">
    <citation type="submission" date="2020-11" db="EMBL/GenBank/DDBJ databases">
        <title>The genome sequence of Novosphingobium sp. 1Y9A.</title>
        <authorList>
            <person name="Liu Y."/>
        </authorList>
    </citation>
    <scope>NUCLEOTIDE SEQUENCE [LARGE SCALE GENOMIC DNA]</scope>
    <source>
        <strain evidence="7 8">1Y9A</strain>
    </source>
</reference>
<proteinExistence type="inferred from homology"/>
<feature type="region of interest" description="Disordered" evidence="5">
    <location>
        <begin position="401"/>
        <end position="423"/>
    </location>
</feature>
<keyword evidence="2" id="KW-0229">DNA integration</keyword>
<dbReference type="RefSeq" id="WP_196276544.1">
    <property type="nucleotide sequence ID" value="NZ_JADQDC010000010.1"/>
</dbReference>
<keyword evidence="4" id="KW-0233">DNA recombination</keyword>
<dbReference type="InterPro" id="IPR053876">
    <property type="entry name" value="Phage_int_M"/>
</dbReference>